<keyword evidence="2" id="KW-0808">Transferase</keyword>
<dbReference type="EC" id="2.4.99.24" evidence="4"/>
<evidence type="ECO:0000256" key="4">
    <source>
        <dbReference type="ARBA" id="ARBA00044042"/>
    </source>
</evidence>
<dbReference type="Gene3D" id="3.40.50.2000">
    <property type="entry name" value="Glycogen Phosphorylase B"/>
    <property type="match status" value="2"/>
</dbReference>
<dbReference type="InterPro" id="IPR051199">
    <property type="entry name" value="LPS_LOS_Heptosyltrfase"/>
</dbReference>
<keyword evidence="1" id="KW-0328">Glycosyltransferase</keyword>
<dbReference type="NCBIfam" id="TIGR02195">
    <property type="entry name" value="heptsyl_trn_II"/>
    <property type="match status" value="1"/>
</dbReference>
<protein>
    <recommendedName>
        <fullName evidence="4">lipopolysaccharide heptosyltransferase II</fullName>
        <ecNumber evidence="4">2.4.99.24</ecNumber>
    </recommendedName>
</protein>
<organism evidence="6 7">
    <name type="scientific">Candidatus Brocadia sapporoensis</name>
    <dbReference type="NCBI Taxonomy" id="392547"/>
    <lineage>
        <taxon>Bacteria</taxon>
        <taxon>Pseudomonadati</taxon>
        <taxon>Planctomycetota</taxon>
        <taxon>Candidatus Brocadiia</taxon>
        <taxon>Candidatus Brocadiales</taxon>
        <taxon>Candidatus Brocadiaceae</taxon>
        <taxon>Candidatus Brocadia</taxon>
    </lineage>
</organism>
<dbReference type="SUPFAM" id="SSF53756">
    <property type="entry name" value="UDP-Glycosyltransferase/glycogen phosphorylase"/>
    <property type="match status" value="1"/>
</dbReference>
<dbReference type="AlphaFoldDB" id="A0A1V6LZD7"/>
<comment type="catalytic activity">
    <reaction evidence="5">
        <text>an L-alpha-D-Hep-(1-&gt;5)-[alpha-Kdo-(2-&gt;4)]-alpha-Kdo-(2-&gt;6)-lipid A + ADP-L-glycero-beta-D-manno-heptose = an L-alpha-D-Hep-(1-&gt;3)-L-alpha-D-Hep-(1-&gt;5)-[alpha-Kdo-(2-&gt;4)]-alpha-Kdo-(2-&gt;6)-lipid A + ADP + H(+)</text>
        <dbReference type="Rhea" id="RHEA:74071"/>
        <dbReference type="ChEBI" id="CHEBI:15378"/>
        <dbReference type="ChEBI" id="CHEBI:61506"/>
        <dbReference type="ChEBI" id="CHEBI:193068"/>
        <dbReference type="ChEBI" id="CHEBI:193069"/>
        <dbReference type="ChEBI" id="CHEBI:456216"/>
        <dbReference type="EC" id="2.4.99.24"/>
    </reaction>
</comment>
<evidence type="ECO:0000313" key="6">
    <source>
        <dbReference type="EMBL" id="OQD45467.1"/>
    </source>
</evidence>
<reference evidence="6 7" key="1">
    <citation type="journal article" date="2016" name="Genome Announc.">
        <title>Draft Genome Sequence of the Anaerobic Ammonium-Oxidizing Bacterium 'Candidatus Brocadia sp. 40'.</title>
        <authorList>
            <person name="Ali M."/>
            <person name="Haroon M.F."/>
            <person name="Narita Y."/>
            <person name="Zhang L."/>
            <person name="Rangel Shaw D."/>
            <person name="Okabe S."/>
            <person name="Saikaly P.E."/>
        </authorList>
    </citation>
    <scope>NUCLEOTIDE SEQUENCE [LARGE SCALE GENOMIC DNA]</scope>
    <source>
        <strain evidence="6 7">40</strain>
    </source>
</reference>
<comment type="similarity">
    <text evidence="3">Belongs to the glycosyltransferase 9 family.</text>
</comment>
<dbReference type="PANTHER" id="PTHR30160:SF1">
    <property type="entry name" value="LIPOPOLYSACCHARIDE 1,2-N-ACETYLGLUCOSAMINETRANSFERASE-RELATED"/>
    <property type="match status" value="1"/>
</dbReference>
<comment type="caution">
    <text evidence="6">The sequence shown here is derived from an EMBL/GenBank/DDBJ whole genome shotgun (WGS) entry which is preliminary data.</text>
</comment>
<keyword evidence="7" id="KW-1185">Reference proteome</keyword>
<evidence type="ECO:0000256" key="1">
    <source>
        <dbReference type="ARBA" id="ARBA00022676"/>
    </source>
</evidence>
<gene>
    <name evidence="6" type="ORF">BIY37_08030</name>
</gene>
<dbReference type="GO" id="GO:0005829">
    <property type="term" value="C:cytosol"/>
    <property type="evidence" value="ECO:0007669"/>
    <property type="project" value="TreeGrafter"/>
</dbReference>
<sequence length="368" mass="42522">MISKMRKPFDNLRNILVIRLGAMGDIVHVIPAVKNLRRAFPTSYIVWLVEDKVKDLIEELPEIDEVLVFPRKKWQTALRHPYKYLKIVSELRIFLRKLREREYDVALDFHGNFKSGLLTFLSNAKTRVGFAKGVCKEFNFIFTNFRIKPQQKRMHRIDKYFSLLQGIGIRTCYQRPVFSISDNDRLYIDDFIFRNHLHEKPIAVLHPGTSMFGKFKRWPPENYAFLADRLIREMNYSVIFTWSMPEYDLVKHILSLMQHHATMACRTTSIKQLIALLQRAHLYIGGDTGPTHLASCMGIPTVAIFGPKDPSIYAPYDGNALVVKKDIPCSPCEKRTCDHVTCIFSITPEDVFKAVLDLAKLPMTAGAK</sequence>
<name>A0A1V6LZD7_9BACT</name>
<evidence type="ECO:0000313" key="7">
    <source>
        <dbReference type="Proteomes" id="UP000242219"/>
    </source>
</evidence>
<dbReference type="Proteomes" id="UP000242219">
    <property type="component" value="Unassembled WGS sequence"/>
</dbReference>
<dbReference type="Pfam" id="PF01075">
    <property type="entry name" value="Glyco_transf_9"/>
    <property type="match status" value="1"/>
</dbReference>
<evidence type="ECO:0000256" key="5">
    <source>
        <dbReference type="ARBA" id="ARBA00047503"/>
    </source>
</evidence>
<accession>A0A1V6LZD7</accession>
<evidence type="ECO:0000256" key="3">
    <source>
        <dbReference type="ARBA" id="ARBA00043995"/>
    </source>
</evidence>
<dbReference type="InterPro" id="IPR002201">
    <property type="entry name" value="Glyco_trans_9"/>
</dbReference>
<dbReference type="PANTHER" id="PTHR30160">
    <property type="entry name" value="TETRAACYLDISACCHARIDE 4'-KINASE-RELATED"/>
    <property type="match status" value="1"/>
</dbReference>
<evidence type="ECO:0000256" key="2">
    <source>
        <dbReference type="ARBA" id="ARBA00022679"/>
    </source>
</evidence>
<dbReference type="CDD" id="cd03789">
    <property type="entry name" value="GT9_LPS_heptosyltransferase"/>
    <property type="match status" value="1"/>
</dbReference>
<dbReference type="GO" id="GO:0009244">
    <property type="term" value="P:lipopolysaccharide core region biosynthetic process"/>
    <property type="evidence" value="ECO:0007669"/>
    <property type="project" value="TreeGrafter"/>
</dbReference>
<dbReference type="InterPro" id="IPR011910">
    <property type="entry name" value="RfaF"/>
</dbReference>
<dbReference type="GO" id="GO:0008713">
    <property type="term" value="F:ADP-heptose-lipopolysaccharide heptosyltransferase activity"/>
    <property type="evidence" value="ECO:0007669"/>
    <property type="project" value="UniProtKB-EC"/>
</dbReference>
<dbReference type="EMBL" id="MJUW02000086">
    <property type="protein sequence ID" value="OQD45467.1"/>
    <property type="molecule type" value="Genomic_DNA"/>
</dbReference>
<proteinExistence type="inferred from homology"/>